<name>A0ABX1W7F0_9SPHI</name>
<keyword evidence="1" id="KW-0812">Transmembrane</keyword>
<evidence type="ECO:0000256" key="1">
    <source>
        <dbReference type="SAM" id="Phobius"/>
    </source>
</evidence>
<sequence length="86" mass="9477">MAGVLTGIIILVGVGVSYNLFDLRRRPLRTQKTLPGCRKRLDEQRTALALSINPVDVEYTALWFDKEIPNQLKAANAPVSSKAIAL</sequence>
<proteinExistence type="predicted"/>
<keyword evidence="1" id="KW-1133">Transmembrane helix</keyword>
<protein>
    <submittedName>
        <fullName evidence="2">Uncharacterized protein</fullName>
    </submittedName>
</protein>
<evidence type="ECO:0000313" key="3">
    <source>
        <dbReference type="Proteomes" id="UP000566071"/>
    </source>
</evidence>
<comment type="caution">
    <text evidence="2">The sequence shown here is derived from an EMBL/GenBank/DDBJ whole genome shotgun (WGS) entry which is preliminary data.</text>
</comment>
<gene>
    <name evidence="2" type="ORF">HK413_14320</name>
</gene>
<organism evidence="2 3">
    <name type="scientific">Mucilaginibacter humi</name>
    <dbReference type="NCBI Taxonomy" id="2732510"/>
    <lineage>
        <taxon>Bacteria</taxon>
        <taxon>Pseudomonadati</taxon>
        <taxon>Bacteroidota</taxon>
        <taxon>Sphingobacteriia</taxon>
        <taxon>Sphingobacteriales</taxon>
        <taxon>Sphingobacteriaceae</taxon>
        <taxon>Mucilaginibacter</taxon>
    </lineage>
</organism>
<reference evidence="2 3" key="1">
    <citation type="submission" date="2020-05" db="EMBL/GenBank/DDBJ databases">
        <authorList>
            <person name="Khan S.A."/>
            <person name="Jeon C.O."/>
            <person name="Chun B.H."/>
        </authorList>
    </citation>
    <scope>NUCLEOTIDE SEQUENCE [LARGE SCALE GENOMIC DNA]</scope>
    <source>
        <strain evidence="2 3">S1162</strain>
    </source>
</reference>
<feature type="transmembrane region" description="Helical" evidence="1">
    <location>
        <begin position="6"/>
        <end position="23"/>
    </location>
</feature>
<evidence type="ECO:0000313" key="2">
    <source>
        <dbReference type="EMBL" id="NNU34921.1"/>
    </source>
</evidence>
<dbReference type="EMBL" id="JABFCR010000081">
    <property type="protein sequence ID" value="NNU34921.1"/>
    <property type="molecule type" value="Genomic_DNA"/>
</dbReference>
<dbReference type="RefSeq" id="WP_175270587.1">
    <property type="nucleotide sequence ID" value="NZ_JABFCR010000081.1"/>
</dbReference>
<keyword evidence="1" id="KW-0472">Membrane</keyword>
<dbReference type="Proteomes" id="UP000566071">
    <property type="component" value="Unassembled WGS sequence"/>
</dbReference>
<keyword evidence="3" id="KW-1185">Reference proteome</keyword>
<accession>A0ABX1W7F0</accession>